<keyword evidence="3" id="KW-1185">Reference proteome</keyword>
<reference evidence="2 3" key="1">
    <citation type="submission" date="2023-01" db="EMBL/GenBank/DDBJ databases">
        <authorList>
            <person name="Kreplak J."/>
        </authorList>
    </citation>
    <scope>NUCLEOTIDE SEQUENCE [LARGE SCALE GENOMIC DNA]</scope>
</reference>
<dbReference type="Proteomes" id="UP001157006">
    <property type="component" value="Chromosome 2"/>
</dbReference>
<evidence type="ECO:0000313" key="2">
    <source>
        <dbReference type="EMBL" id="CAI8597131.1"/>
    </source>
</evidence>
<proteinExistence type="predicted"/>
<dbReference type="EMBL" id="OX451737">
    <property type="protein sequence ID" value="CAI8597131.1"/>
    <property type="molecule type" value="Genomic_DNA"/>
</dbReference>
<protein>
    <submittedName>
        <fullName evidence="2">Uncharacterized protein</fullName>
    </submittedName>
</protein>
<gene>
    <name evidence="2" type="ORF">VFH_II067040</name>
</gene>
<organism evidence="2 3">
    <name type="scientific">Vicia faba</name>
    <name type="common">Broad bean</name>
    <name type="synonym">Faba vulgaris</name>
    <dbReference type="NCBI Taxonomy" id="3906"/>
    <lineage>
        <taxon>Eukaryota</taxon>
        <taxon>Viridiplantae</taxon>
        <taxon>Streptophyta</taxon>
        <taxon>Embryophyta</taxon>
        <taxon>Tracheophyta</taxon>
        <taxon>Spermatophyta</taxon>
        <taxon>Magnoliopsida</taxon>
        <taxon>eudicotyledons</taxon>
        <taxon>Gunneridae</taxon>
        <taxon>Pentapetalae</taxon>
        <taxon>rosids</taxon>
        <taxon>fabids</taxon>
        <taxon>Fabales</taxon>
        <taxon>Fabaceae</taxon>
        <taxon>Papilionoideae</taxon>
        <taxon>50 kb inversion clade</taxon>
        <taxon>NPAAA clade</taxon>
        <taxon>Hologalegina</taxon>
        <taxon>IRL clade</taxon>
        <taxon>Fabeae</taxon>
        <taxon>Vicia</taxon>
    </lineage>
</organism>
<feature type="compositionally biased region" description="Low complexity" evidence="1">
    <location>
        <begin position="10"/>
        <end position="20"/>
    </location>
</feature>
<evidence type="ECO:0000313" key="3">
    <source>
        <dbReference type="Proteomes" id="UP001157006"/>
    </source>
</evidence>
<accession>A0AAV0ZFF1</accession>
<name>A0AAV0ZFF1_VICFA</name>
<dbReference type="AlphaFoldDB" id="A0AAV0ZFF1"/>
<sequence>MRAGWCIKLPSSSMSSLSRPSEPPDMKNMSKITQDEEKLVQCNETCVKDDNNNEDPWLAKVGTLVEAQSACLNLLGVKGAMPSKESPGANSRQLATIENTESKPSILPSIYAFEGYSNRTNSL</sequence>
<evidence type="ECO:0000256" key="1">
    <source>
        <dbReference type="SAM" id="MobiDB-lite"/>
    </source>
</evidence>
<feature type="region of interest" description="Disordered" evidence="1">
    <location>
        <begin position="1"/>
        <end position="30"/>
    </location>
</feature>